<dbReference type="AlphaFoldDB" id="A0A124FYR5"/>
<keyword evidence="6" id="KW-0997">Cell inner membrane</keyword>
<dbReference type="EC" id="3.6.1.27" evidence="3 15"/>
<feature type="transmembrane region" description="Helical" evidence="15">
    <location>
        <begin position="214"/>
        <end position="232"/>
    </location>
</feature>
<dbReference type="HAMAP" id="MF_01006">
    <property type="entry name" value="Undec_diphosphatase"/>
    <property type="match status" value="1"/>
</dbReference>
<comment type="caution">
    <text evidence="16">The sequence shown here is derived from an EMBL/GenBank/DDBJ whole genome shotgun (WGS) entry which is preliminary data.</text>
</comment>
<gene>
    <name evidence="15" type="primary">uppP</name>
    <name evidence="16" type="ORF">XD94_0223</name>
</gene>
<dbReference type="GO" id="GO:0009252">
    <property type="term" value="P:peptidoglycan biosynthetic process"/>
    <property type="evidence" value="ECO:0007669"/>
    <property type="project" value="UniProtKB-KW"/>
</dbReference>
<dbReference type="PATRIC" id="fig|1184387.3.peg.522"/>
<dbReference type="PANTHER" id="PTHR30622:SF4">
    <property type="entry name" value="UNDECAPRENYL-DIPHOSPHATASE"/>
    <property type="match status" value="1"/>
</dbReference>
<evidence type="ECO:0000256" key="8">
    <source>
        <dbReference type="ARBA" id="ARBA00022801"/>
    </source>
</evidence>
<evidence type="ECO:0000256" key="12">
    <source>
        <dbReference type="ARBA" id="ARBA00032707"/>
    </source>
</evidence>
<feature type="transmembrane region" description="Helical" evidence="15">
    <location>
        <begin position="244"/>
        <end position="261"/>
    </location>
</feature>
<organism evidence="16 17">
    <name type="scientific">Mesotoga prima</name>
    <dbReference type="NCBI Taxonomy" id="1184387"/>
    <lineage>
        <taxon>Bacteria</taxon>
        <taxon>Thermotogati</taxon>
        <taxon>Thermotogota</taxon>
        <taxon>Thermotogae</taxon>
        <taxon>Kosmotogales</taxon>
        <taxon>Kosmotogaceae</taxon>
        <taxon>Mesotoga</taxon>
    </lineage>
</organism>
<comment type="subcellular location">
    <subcellularLocation>
        <location evidence="1 15">Cell membrane</location>
        <topology evidence="1 15">Multi-pass membrane protein</topology>
    </subcellularLocation>
</comment>
<evidence type="ECO:0000256" key="11">
    <source>
        <dbReference type="ARBA" id="ARBA00023251"/>
    </source>
</evidence>
<evidence type="ECO:0000313" key="17">
    <source>
        <dbReference type="Proteomes" id="UP000054092"/>
    </source>
</evidence>
<keyword evidence="15" id="KW-0573">Peptidoglycan synthesis</keyword>
<evidence type="ECO:0000256" key="5">
    <source>
        <dbReference type="ARBA" id="ARBA00022475"/>
    </source>
</evidence>
<comment type="function">
    <text evidence="15">Catalyzes the dephosphorylation of undecaprenyl diphosphate (UPP). Confers resistance to bacitracin.</text>
</comment>
<feature type="transmembrane region" description="Helical" evidence="15">
    <location>
        <begin position="45"/>
        <end position="64"/>
    </location>
</feature>
<evidence type="ECO:0000256" key="13">
    <source>
        <dbReference type="ARBA" id="ARBA00032932"/>
    </source>
</evidence>
<dbReference type="GO" id="GO:0008360">
    <property type="term" value="P:regulation of cell shape"/>
    <property type="evidence" value="ECO:0007669"/>
    <property type="project" value="UniProtKB-KW"/>
</dbReference>
<keyword evidence="11 15" id="KW-0046">Antibiotic resistance</keyword>
<evidence type="ECO:0000256" key="2">
    <source>
        <dbReference type="ARBA" id="ARBA00010621"/>
    </source>
</evidence>
<name>A0A124FYR5_9BACT</name>
<keyword evidence="15" id="KW-0961">Cell wall biogenesis/degradation</keyword>
<keyword evidence="5 15" id="KW-1003">Cell membrane</keyword>
<evidence type="ECO:0000256" key="10">
    <source>
        <dbReference type="ARBA" id="ARBA00023136"/>
    </source>
</evidence>
<feature type="transmembrane region" description="Helical" evidence="15">
    <location>
        <begin position="144"/>
        <end position="164"/>
    </location>
</feature>
<sequence length="262" mass="28350">MSDFASYLILGAVQGATEFLPVSSSGHLTIFSSFLNVPLDVESKAAFFAVLHLATFFAVLLFTFKDVWTIFSGLGKPEKRDSSIRYILLLLIATIPAVIAGFLLEDEIKLLFSDVAFASTMLFVTATMLFISDRLKGDRKILDLSIAGALSIGIFQAAAIVPGISRSGFTIFGALLVGMVRRDAVRFSFLLSLPVTLGAGLLELSRVNLPVSTVLLSSILAFLTGVMGLWLLKKLVLKRRLSLFAVYCIIIGTVGLIFRGVM</sequence>
<comment type="similarity">
    <text evidence="2 15">Belongs to the UppP family.</text>
</comment>
<keyword evidence="7 15" id="KW-0812">Transmembrane</keyword>
<accession>A0A124FYR5</accession>
<feature type="transmembrane region" description="Helical" evidence="15">
    <location>
        <begin position="84"/>
        <end position="104"/>
    </location>
</feature>
<comment type="catalytic activity">
    <reaction evidence="14 15">
        <text>di-trans,octa-cis-undecaprenyl diphosphate + H2O = di-trans,octa-cis-undecaprenyl phosphate + phosphate + H(+)</text>
        <dbReference type="Rhea" id="RHEA:28094"/>
        <dbReference type="ChEBI" id="CHEBI:15377"/>
        <dbReference type="ChEBI" id="CHEBI:15378"/>
        <dbReference type="ChEBI" id="CHEBI:43474"/>
        <dbReference type="ChEBI" id="CHEBI:58405"/>
        <dbReference type="ChEBI" id="CHEBI:60392"/>
        <dbReference type="EC" id="3.6.1.27"/>
    </reaction>
</comment>
<evidence type="ECO:0000313" key="16">
    <source>
        <dbReference type="EMBL" id="KUK82000.1"/>
    </source>
</evidence>
<evidence type="ECO:0000256" key="6">
    <source>
        <dbReference type="ARBA" id="ARBA00022519"/>
    </source>
</evidence>
<evidence type="ECO:0000256" key="4">
    <source>
        <dbReference type="ARBA" id="ARBA00021581"/>
    </source>
</evidence>
<keyword evidence="9 15" id="KW-1133">Transmembrane helix</keyword>
<evidence type="ECO:0000256" key="9">
    <source>
        <dbReference type="ARBA" id="ARBA00022989"/>
    </source>
</evidence>
<protein>
    <recommendedName>
        <fullName evidence="4 15">Undecaprenyl-diphosphatase</fullName>
        <ecNumber evidence="3 15">3.6.1.27</ecNumber>
    </recommendedName>
    <alternativeName>
        <fullName evidence="13 15">Bacitracin resistance protein</fullName>
    </alternativeName>
    <alternativeName>
        <fullName evidence="12 15">Undecaprenyl pyrophosphate phosphatase</fullName>
    </alternativeName>
</protein>
<evidence type="ECO:0000256" key="3">
    <source>
        <dbReference type="ARBA" id="ARBA00012374"/>
    </source>
</evidence>
<evidence type="ECO:0000256" key="1">
    <source>
        <dbReference type="ARBA" id="ARBA00004651"/>
    </source>
</evidence>
<dbReference type="GO" id="GO:0005886">
    <property type="term" value="C:plasma membrane"/>
    <property type="evidence" value="ECO:0007669"/>
    <property type="project" value="UniProtKB-SubCell"/>
</dbReference>
<feature type="transmembrane region" description="Helical" evidence="15">
    <location>
        <begin position="184"/>
        <end position="202"/>
    </location>
</feature>
<dbReference type="GO" id="GO:0046677">
    <property type="term" value="P:response to antibiotic"/>
    <property type="evidence" value="ECO:0007669"/>
    <property type="project" value="UniProtKB-UniRule"/>
</dbReference>
<reference evidence="17" key="1">
    <citation type="journal article" date="2015" name="MBio">
        <title>Genome-Resolved Metagenomic Analysis Reveals Roles for Candidate Phyla and Other Microbial Community Members in Biogeochemical Transformations in Oil Reservoirs.</title>
        <authorList>
            <person name="Hu P."/>
            <person name="Tom L."/>
            <person name="Singh A."/>
            <person name="Thomas B.C."/>
            <person name="Baker B.J."/>
            <person name="Piceno Y.M."/>
            <person name="Andersen G.L."/>
            <person name="Banfield J.F."/>
        </authorList>
    </citation>
    <scope>NUCLEOTIDE SEQUENCE [LARGE SCALE GENOMIC DNA]</scope>
</reference>
<keyword evidence="8 15" id="KW-0378">Hydrolase</keyword>
<proteinExistence type="inferred from homology"/>
<dbReference type="GO" id="GO:0050380">
    <property type="term" value="F:undecaprenyl-diphosphatase activity"/>
    <property type="evidence" value="ECO:0007669"/>
    <property type="project" value="UniProtKB-UniRule"/>
</dbReference>
<dbReference type="InterPro" id="IPR003824">
    <property type="entry name" value="UppP"/>
</dbReference>
<dbReference type="PANTHER" id="PTHR30622">
    <property type="entry name" value="UNDECAPRENYL-DIPHOSPHATASE"/>
    <property type="match status" value="1"/>
</dbReference>
<feature type="transmembrane region" description="Helical" evidence="15">
    <location>
        <begin position="110"/>
        <end position="132"/>
    </location>
</feature>
<keyword evidence="15" id="KW-0133">Cell shape</keyword>
<dbReference type="EMBL" id="LGGP01000021">
    <property type="protein sequence ID" value="KUK82000.1"/>
    <property type="molecule type" value="Genomic_DNA"/>
</dbReference>
<comment type="miscellaneous">
    <text evidence="15">Bacitracin is thought to be involved in the inhibition of peptidoglycan synthesis by sequestering undecaprenyl diphosphate, thereby reducing the pool of lipid carrier available.</text>
</comment>
<dbReference type="Pfam" id="PF02673">
    <property type="entry name" value="BacA"/>
    <property type="match status" value="1"/>
</dbReference>
<evidence type="ECO:0000256" key="7">
    <source>
        <dbReference type="ARBA" id="ARBA00022692"/>
    </source>
</evidence>
<dbReference type="Proteomes" id="UP000054092">
    <property type="component" value="Unassembled WGS sequence"/>
</dbReference>
<evidence type="ECO:0000256" key="15">
    <source>
        <dbReference type="HAMAP-Rule" id="MF_01006"/>
    </source>
</evidence>
<keyword evidence="10 15" id="KW-0472">Membrane</keyword>
<dbReference type="GO" id="GO:0071555">
    <property type="term" value="P:cell wall organization"/>
    <property type="evidence" value="ECO:0007669"/>
    <property type="project" value="UniProtKB-KW"/>
</dbReference>
<evidence type="ECO:0000256" key="14">
    <source>
        <dbReference type="ARBA" id="ARBA00047594"/>
    </source>
</evidence>